<reference evidence="7 8" key="1">
    <citation type="submission" date="2024-06" db="EMBL/GenBank/DDBJ databases">
        <title>A chromosome-level genome assembly of beet webworm, Loxostege sticticalis.</title>
        <authorList>
            <person name="Zhang Y."/>
        </authorList>
    </citation>
    <scope>NUCLEOTIDE SEQUENCE [LARGE SCALE GENOMIC DNA]</scope>
    <source>
        <strain evidence="7">AQ028</strain>
        <tissue evidence="7">Male pupae</tissue>
    </source>
</reference>
<evidence type="ECO:0000256" key="1">
    <source>
        <dbReference type="ARBA" id="ARBA00011079"/>
    </source>
</evidence>
<evidence type="ECO:0000256" key="3">
    <source>
        <dbReference type="ARBA" id="ARBA00022729"/>
    </source>
</evidence>
<keyword evidence="4" id="KW-0378">Hydrolase</keyword>
<evidence type="ECO:0000313" key="8">
    <source>
        <dbReference type="Proteomes" id="UP001549921"/>
    </source>
</evidence>
<dbReference type="GO" id="GO:0008233">
    <property type="term" value="F:peptidase activity"/>
    <property type="evidence" value="ECO:0007669"/>
    <property type="project" value="UniProtKB-KW"/>
</dbReference>
<proteinExistence type="inferred from homology"/>
<evidence type="ECO:0000256" key="5">
    <source>
        <dbReference type="ARBA" id="ARBA00023180"/>
    </source>
</evidence>
<keyword evidence="5" id="KW-0325">Glycoprotein</keyword>
<organism evidence="7 8">
    <name type="scientific">Loxostege sticticalis</name>
    <name type="common">Beet webworm moth</name>
    <dbReference type="NCBI Taxonomy" id="481309"/>
    <lineage>
        <taxon>Eukaryota</taxon>
        <taxon>Metazoa</taxon>
        <taxon>Ecdysozoa</taxon>
        <taxon>Arthropoda</taxon>
        <taxon>Hexapoda</taxon>
        <taxon>Insecta</taxon>
        <taxon>Pterygota</taxon>
        <taxon>Neoptera</taxon>
        <taxon>Endopterygota</taxon>
        <taxon>Lepidoptera</taxon>
        <taxon>Glossata</taxon>
        <taxon>Ditrysia</taxon>
        <taxon>Pyraloidea</taxon>
        <taxon>Crambidae</taxon>
        <taxon>Pyraustinae</taxon>
        <taxon>Loxostege</taxon>
    </lineage>
</organism>
<dbReference type="Gene3D" id="1.20.120.980">
    <property type="entry name" value="Serine carboxypeptidase S28, SKS domain"/>
    <property type="match status" value="1"/>
</dbReference>
<comment type="similarity">
    <text evidence="1">Belongs to the peptidase S28 family.</text>
</comment>
<keyword evidence="3 6" id="KW-0732">Signal</keyword>
<evidence type="ECO:0000313" key="7">
    <source>
        <dbReference type="EMBL" id="KAL0820952.1"/>
    </source>
</evidence>
<protein>
    <recommendedName>
        <fullName evidence="9">Serine protease K12H4.7</fullName>
    </recommendedName>
</protein>
<dbReference type="PANTHER" id="PTHR11010:SF5">
    <property type="entry name" value="RE36938P-RELATED"/>
    <property type="match status" value="1"/>
</dbReference>
<gene>
    <name evidence="7" type="ORF">ABMA28_005609</name>
</gene>
<feature type="signal peptide" evidence="6">
    <location>
        <begin position="1"/>
        <end position="21"/>
    </location>
</feature>
<evidence type="ECO:0008006" key="9">
    <source>
        <dbReference type="Google" id="ProtNLM"/>
    </source>
</evidence>
<dbReference type="InterPro" id="IPR008758">
    <property type="entry name" value="Peptidase_S28"/>
</dbReference>
<comment type="caution">
    <text evidence="7">The sequence shown here is derived from an EMBL/GenBank/DDBJ whole genome shotgun (WGS) entry which is preliminary data.</text>
</comment>
<feature type="chain" id="PRO_5044816683" description="Serine protease K12H4.7" evidence="6">
    <location>
        <begin position="22"/>
        <end position="475"/>
    </location>
</feature>
<sequence>MIYLKTFSLWLLALSVHKCSGFFHFEYNHWKKLDRAGGDANVSMSTLWINQPLDHFNPAETRSWRMRYMQSLDYYRRGGPIVLFIGGETTADARWLSSGLMFSFAREVGAAMFLSEHRFYGESVPNNDLSVQNLAYLSSMQALADIKRLLEVIKSQSQFQNSKVVVFGGSYPGNLAAWLRLAYPNLIDAAVSSSAPVLAKIDFYEYLEVVGDALKKYGSPYCYTKVARIFQRYEELLKTSNGIEQLKREENICQNVDMNAVQNKNTFIFQKIIYYTSIVQGGTPEQIKSLCPQGRPTRQGINSIKANNNIHGMPSIWNKELQCFNYDFNSYVQGYDSNLKSWTYQTCTEFGFFITTSSPNQPFGRHLSSDFFQRICAALFGPQFDLRRIEEGVRKTNARYGGLTPRVNKVVFVNGDMDPWHRLGVLRDLSNEAPARVVRAASHCWDLPRDDNYDLPEKVAVRRFEKQKLKQWIGM</sequence>
<name>A0ABD0SMX4_LOXSC</name>
<dbReference type="Pfam" id="PF05577">
    <property type="entry name" value="Peptidase_S28"/>
    <property type="match status" value="1"/>
</dbReference>
<dbReference type="InterPro" id="IPR042269">
    <property type="entry name" value="Ser_carbopepase_S28_SKS"/>
</dbReference>
<evidence type="ECO:0000256" key="4">
    <source>
        <dbReference type="ARBA" id="ARBA00022801"/>
    </source>
</evidence>
<dbReference type="EMBL" id="JBEDNZ010000018">
    <property type="protein sequence ID" value="KAL0820952.1"/>
    <property type="molecule type" value="Genomic_DNA"/>
</dbReference>
<dbReference type="Gene3D" id="3.40.50.1820">
    <property type="entry name" value="alpha/beta hydrolase"/>
    <property type="match status" value="1"/>
</dbReference>
<dbReference type="GO" id="GO:0006508">
    <property type="term" value="P:proteolysis"/>
    <property type="evidence" value="ECO:0007669"/>
    <property type="project" value="UniProtKB-KW"/>
</dbReference>
<dbReference type="InterPro" id="IPR029058">
    <property type="entry name" value="AB_hydrolase_fold"/>
</dbReference>
<keyword evidence="2" id="KW-0645">Protease</keyword>
<dbReference type="SUPFAM" id="SSF53474">
    <property type="entry name" value="alpha/beta-Hydrolases"/>
    <property type="match status" value="1"/>
</dbReference>
<accession>A0ABD0SMX4</accession>
<evidence type="ECO:0000256" key="6">
    <source>
        <dbReference type="SAM" id="SignalP"/>
    </source>
</evidence>
<dbReference type="Proteomes" id="UP001549921">
    <property type="component" value="Unassembled WGS sequence"/>
</dbReference>
<dbReference type="PANTHER" id="PTHR11010">
    <property type="entry name" value="PROTEASE S28 PRO-X CARBOXYPEPTIDASE-RELATED"/>
    <property type="match status" value="1"/>
</dbReference>
<dbReference type="AlphaFoldDB" id="A0ABD0SMX4"/>
<evidence type="ECO:0000256" key="2">
    <source>
        <dbReference type="ARBA" id="ARBA00022670"/>
    </source>
</evidence>